<gene>
    <name evidence="1" type="ORF">EL18_00275</name>
</gene>
<dbReference type="PATRIC" id="fig|472175.3.peg.282"/>
<dbReference type="RefSeq" id="WP_036479002.1">
    <property type="nucleotide sequence ID" value="NZ_JMQM01000001.1"/>
</dbReference>
<comment type="caution">
    <text evidence="1">The sequence shown here is derived from an EMBL/GenBank/DDBJ whole genome shotgun (WGS) entry which is preliminary data.</text>
</comment>
<evidence type="ECO:0000313" key="2">
    <source>
        <dbReference type="Proteomes" id="UP000053675"/>
    </source>
</evidence>
<dbReference type="STRING" id="472175.EL18_00275"/>
<keyword evidence="2" id="KW-1185">Reference proteome</keyword>
<dbReference type="OrthoDB" id="7846470at2"/>
<reference evidence="1 2" key="1">
    <citation type="submission" date="2014-05" db="EMBL/GenBank/DDBJ databases">
        <title>Draft Genome Sequence of Nitratireductor basaltis Strain UMTGB225, A Marine Bacterium Isolated from Green Barrel Tunicate.</title>
        <authorList>
            <person name="Gan H.Y."/>
        </authorList>
    </citation>
    <scope>NUCLEOTIDE SEQUENCE [LARGE SCALE GENOMIC DNA]</scope>
    <source>
        <strain evidence="1 2">UMTGB225</strain>
    </source>
</reference>
<organism evidence="1 2">
    <name type="scientific">Nitratireductor basaltis</name>
    <dbReference type="NCBI Taxonomy" id="472175"/>
    <lineage>
        <taxon>Bacteria</taxon>
        <taxon>Pseudomonadati</taxon>
        <taxon>Pseudomonadota</taxon>
        <taxon>Alphaproteobacteria</taxon>
        <taxon>Hyphomicrobiales</taxon>
        <taxon>Phyllobacteriaceae</taxon>
        <taxon>Nitratireductor</taxon>
    </lineage>
</organism>
<accession>A0A084U8H4</accession>
<protein>
    <submittedName>
        <fullName evidence="1">Uncharacterized protein</fullName>
    </submittedName>
</protein>
<dbReference type="AlphaFoldDB" id="A0A084U8H4"/>
<name>A0A084U8H4_9HYPH</name>
<proteinExistence type="predicted"/>
<dbReference type="Proteomes" id="UP000053675">
    <property type="component" value="Unassembled WGS sequence"/>
</dbReference>
<sequence>MRNDEILLLIGRLNYAWTNTESLLIYVLSFFMGGRKDVAVVTFLTLNTSRARFDLVERLLKLDGTEPEIRHSLVPLMSRMKAAAKVRNKYNHCIYSFDEHGEIEATQLMRIADFNDTLRYGKMEMLDDEELKRIETTVREVVEINKGILDFIEERKIPM</sequence>
<dbReference type="EMBL" id="JMQM01000001">
    <property type="protein sequence ID" value="KFB09260.1"/>
    <property type="molecule type" value="Genomic_DNA"/>
</dbReference>
<dbReference type="eggNOG" id="ENOG50329ZU">
    <property type="taxonomic scope" value="Bacteria"/>
</dbReference>
<evidence type="ECO:0000313" key="1">
    <source>
        <dbReference type="EMBL" id="KFB09260.1"/>
    </source>
</evidence>